<evidence type="ECO:0000313" key="3">
    <source>
        <dbReference type="Proteomes" id="UP000788262"/>
    </source>
</evidence>
<evidence type="ECO:0000313" key="2">
    <source>
        <dbReference type="EMBL" id="MBN0043990.1"/>
    </source>
</evidence>
<comment type="caution">
    <text evidence="2">The sequence shown here is derived from an EMBL/GenBank/DDBJ whole genome shotgun (WGS) entry which is preliminary data.</text>
</comment>
<evidence type="ECO:0000256" key="1">
    <source>
        <dbReference type="SAM" id="MobiDB-lite"/>
    </source>
</evidence>
<feature type="region of interest" description="Disordered" evidence="1">
    <location>
        <begin position="1"/>
        <end position="20"/>
    </location>
</feature>
<accession>A0ABS2VLM2</accession>
<proteinExistence type="predicted"/>
<dbReference type="InterPro" id="IPR035959">
    <property type="entry name" value="RutC-like_sf"/>
</dbReference>
<gene>
    <name evidence="2" type="ORF">JS756_07675</name>
</gene>
<reference evidence="2 3" key="1">
    <citation type="submission" date="2021-02" db="EMBL/GenBank/DDBJ databases">
        <title>Whole genome sequencing of Streptomyces actuosus VRA1.</title>
        <authorList>
            <person name="Sen G."/>
            <person name="Sen A."/>
        </authorList>
    </citation>
    <scope>NUCLEOTIDE SEQUENCE [LARGE SCALE GENOMIC DNA]</scope>
    <source>
        <strain evidence="2 3">VRA1</strain>
    </source>
</reference>
<dbReference type="SUPFAM" id="SSF55298">
    <property type="entry name" value="YjgF-like"/>
    <property type="match status" value="1"/>
</dbReference>
<sequence length="138" mass="13994">MDRRVVTSPGLLPPPAHSPDSVVRAGTGLAFRAGSVPPDADGVLIGEGDPARQARRVLADPEPQPHAVEGDFAHVVVTEFHVVGADHAVLSALWDVVTASGLSAGPQSSRPVGVACRGHGGHLVETTATAVPAEGARP</sequence>
<keyword evidence="3" id="KW-1185">Reference proteome</keyword>
<dbReference type="RefSeq" id="WP_205382235.1">
    <property type="nucleotide sequence ID" value="NZ_JAFFZS010000004.1"/>
</dbReference>
<organism evidence="2 3">
    <name type="scientific">Streptomyces actuosus</name>
    <dbReference type="NCBI Taxonomy" id="1885"/>
    <lineage>
        <taxon>Bacteria</taxon>
        <taxon>Bacillati</taxon>
        <taxon>Actinomycetota</taxon>
        <taxon>Actinomycetes</taxon>
        <taxon>Kitasatosporales</taxon>
        <taxon>Streptomycetaceae</taxon>
        <taxon>Streptomyces</taxon>
    </lineage>
</organism>
<dbReference type="Gene3D" id="3.30.1330.40">
    <property type="entry name" value="RutC-like"/>
    <property type="match status" value="1"/>
</dbReference>
<protein>
    <submittedName>
        <fullName evidence="2">RidA family protein</fullName>
    </submittedName>
</protein>
<dbReference type="Proteomes" id="UP000788262">
    <property type="component" value="Unassembled WGS sequence"/>
</dbReference>
<name>A0ABS2VLM2_STRAS</name>
<dbReference type="EMBL" id="JAFFZS010000004">
    <property type="protein sequence ID" value="MBN0043990.1"/>
    <property type="molecule type" value="Genomic_DNA"/>
</dbReference>